<dbReference type="SUPFAM" id="SSF52743">
    <property type="entry name" value="Subtilisin-like"/>
    <property type="match status" value="1"/>
</dbReference>
<sequence>MNSGRHDRIGFWNPQIYHFAQSSNSPFTALNSTTDNNNLYYTSQGNTVYNQATGLGTVDFNKLNSAFSK</sequence>
<accession>A0A0R1VP27</accession>
<dbReference type="InterPro" id="IPR036852">
    <property type="entry name" value="Peptidase_S8/S53_dom_sf"/>
</dbReference>
<dbReference type="OrthoDB" id="2325034at2"/>
<dbReference type="GO" id="GO:0006508">
    <property type="term" value="P:proteolysis"/>
    <property type="evidence" value="ECO:0007669"/>
    <property type="project" value="InterPro"/>
</dbReference>
<evidence type="ECO:0000313" key="2">
    <source>
        <dbReference type="Proteomes" id="UP000051451"/>
    </source>
</evidence>
<dbReference type="AlphaFoldDB" id="A0A0R1VP27"/>
<evidence type="ECO:0000313" key="1">
    <source>
        <dbReference type="EMBL" id="KRM04601.1"/>
    </source>
</evidence>
<keyword evidence="2" id="KW-1185">Reference proteome</keyword>
<comment type="caution">
    <text evidence="1">The sequence shown here is derived from an EMBL/GenBank/DDBJ whole genome shotgun (WGS) entry which is preliminary data.</text>
</comment>
<proteinExistence type="predicted"/>
<dbReference type="Proteomes" id="UP000051451">
    <property type="component" value="Unassembled WGS sequence"/>
</dbReference>
<dbReference type="Gene3D" id="3.40.50.200">
    <property type="entry name" value="Peptidase S8/S53 domain"/>
    <property type="match status" value="1"/>
</dbReference>
<organism evidence="1 2">
    <name type="scientific">Liquorilactobacillus ghanensis DSM 18630</name>
    <dbReference type="NCBI Taxonomy" id="1423750"/>
    <lineage>
        <taxon>Bacteria</taxon>
        <taxon>Bacillati</taxon>
        <taxon>Bacillota</taxon>
        <taxon>Bacilli</taxon>
        <taxon>Lactobacillales</taxon>
        <taxon>Lactobacillaceae</taxon>
        <taxon>Liquorilactobacillus</taxon>
    </lineage>
</organism>
<dbReference type="GO" id="GO:0004252">
    <property type="term" value="F:serine-type endopeptidase activity"/>
    <property type="evidence" value="ECO:0007669"/>
    <property type="project" value="InterPro"/>
</dbReference>
<name>A0A0R1VP27_9LACO</name>
<gene>
    <name evidence="1" type="ORF">FC89_GL002290</name>
</gene>
<dbReference type="PATRIC" id="fig|1423750.3.peg.2328"/>
<protein>
    <recommendedName>
        <fullName evidence="3">Peptidase S53 domain-containing protein</fullName>
    </recommendedName>
</protein>
<dbReference type="EMBL" id="AZGB01000027">
    <property type="protein sequence ID" value="KRM04601.1"/>
    <property type="molecule type" value="Genomic_DNA"/>
</dbReference>
<evidence type="ECO:0008006" key="3">
    <source>
        <dbReference type="Google" id="ProtNLM"/>
    </source>
</evidence>
<reference evidence="1 2" key="1">
    <citation type="journal article" date="2015" name="Genome Announc.">
        <title>Expanding the biotechnology potential of lactobacilli through comparative genomics of 213 strains and associated genera.</title>
        <authorList>
            <person name="Sun Z."/>
            <person name="Harris H.M."/>
            <person name="McCann A."/>
            <person name="Guo C."/>
            <person name="Argimon S."/>
            <person name="Zhang W."/>
            <person name="Yang X."/>
            <person name="Jeffery I.B."/>
            <person name="Cooney J.C."/>
            <person name="Kagawa T.F."/>
            <person name="Liu W."/>
            <person name="Song Y."/>
            <person name="Salvetti E."/>
            <person name="Wrobel A."/>
            <person name="Rasinkangas P."/>
            <person name="Parkhill J."/>
            <person name="Rea M.C."/>
            <person name="O'Sullivan O."/>
            <person name="Ritari J."/>
            <person name="Douillard F.P."/>
            <person name="Paul Ross R."/>
            <person name="Yang R."/>
            <person name="Briner A.E."/>
            <person name="Felis G.E."/>
            <person name="de Vos W.M."/>
            <person name="Barrangou R."/>
            <person name="Klaenhammer T.R."/>
            <person name="Caufield P.W."/>
            <person name="Cui Y."/>
            <person name="Zhang H."/>
            <person name="O'Toole P.W."/>
        </authorList>
    </citation>
    <scope>NUCLEOTIDE SEQUENCE [LARGE SCALE GENOMIC DNA]</scope>
    <source>
        <strain evidence="1 2">DSM 18630</strain>
    </source>
</reference>